<keyword evidence="4" id="KW-1185">Reference proteome</keyword>
<feature type="region of interest" description="Disordered" evidence="2">
    <location>
        <begin position="1"/>
        <end position="25"/>
    </location>
</feature>
<accession>A0A420XYP8</accession>
<evidence type="ECO:0000313" key="4">
    <source>
        <dbReference type="Proteomes" id="UP000275385"/>
    </source>
</evidence>
<feature type="compositionally biased region" description="Basic and acidic residues" evidence="2">
    <location>
        <begin position="569"/>
        <end position="578"/>
    </location>
</feature>
<keyword evidence="1" id="KW-0175">Coiled coil</keyword>
<dbReference type="EMBL" id="QVQW01000091">
    <property type="protein sequence ID" value="RKU40794.1"/>
    <property type="molecule type" value="Genomic_DNA"/>
</dbReference>
<evidence type="ECO:0000313" key="3">
    <source>
        <dbReference type="EMBL" id="RKU40794.1"/>
    </source>
</evidence>
<protein>
    <submittedName>
        <fullName evidence="3">Uncharacterized protein</fullName>
    </submittedName>
</protein>
<reference evidence="3 4" key="1">
    <citation type="submission" date="2018-08" db="EMBL/GenBank/DDBJ databases">
        <title>Draft genome of the lignicolous fungus Coniochaeta pulveracea.</title>
        <authorList>
            <person name="Borstlap C.J."/>
            <person name="De Witt R.N."/>
            <person name="Botha A."/>
            <person name="Volschenk H."/>
        </authorList>
    </citation>
    <scope>NUCLEOTIDE SEQUENCE [LARGE SCALE GENOMIC DNA]</scope>
    <source>
        <strain evidence="3 4">CAB683</strain>
    </source>
</reference>
<dbReference type="Proteomes" id="UP000275385">
    <property type="component" value="Unassembled WGS sequence"/>
</dbReference>
<evidence type="ECO:0000256" key="1">
    <source>
        <dbReference type="SAM" id="Coils"/>
    </source>
</evidence>
<feature type="compositionally biased region" description="Basic and acidic residues" evidence="2">
    <location>
        <begin position="1"/>
        <end position="19"/>
    </location>
</feature>
<dbReference type="STRING" id="177199.A0A420XYP8"/>
<proteinExistence type="predicted"/>
<feature type="coiled-coil region" evidence="1">
    <location>
        <begin position="93"/>
        <end position="304"/>
    </location>
</feature>
<feature type="compositionally biased region" description="Basic residues" evidence="2">
    <location>
        <begin position="559"/>
        <end position="568"/>
    </location>
</feature>
<sequence>MSSNKRKSEEEHSPVRRSSDTLGVNHTDAECPVLRHQVINKLWDKVRTGLSRQAEQAWVELEVERKLEIEYLQNKIEKATERANRRRDFWQSKAEHERECRQLEKDHAASEAKSKEEEYTKNLKSAWDQIRDERAKNAELSEVVGKLRAENEELKVDVEELQNGDCGGCEKWEALHEALQEEYLALDSACEELNESNEQLVTRKNHLAEELEEEKAETAHYKQKYEQALAANTNAVQLQQQLDYEREVKQQLYDHLQNANATIQSLKEQVVTLQSQLDHETATKEQLCAQVNDANTVIQQYQAEAHQTIHAKDQVLLQEQSTAVSLRVQLQAVTVELERERKIRQEQVTLSSQHADAQVTELRQIIDQERQRSSHLSSVIAHIGAQLSAATDENSGLSGQLAALQQVTAEHQEESPGLASVKAQLSAAIVENSGLLGQLAALQQVIAEHQEESPGLARVKAQLSTATDEKSGLSGQLAALQQVTAGHQEKSPGLVAASLSVYERAKRPKARVKTLETLLAAVSVPVPADVYERASEPHVRVQILDTLLAAALVPLPEGKKKKKKQEKPKKKEEEKKTQDPCLSSSYSFTFSSPYPAPATPSTLPSSPPQEELSSSSRSTRTCFDRPRWFI</sequence>
<comment type="caution">
    <text evidence="3">The sequence shown here is derived from an EMBL/GenBank/DDBJ whole genome shotgun (WGS) entry which is preliminary data.</text>
</comment>
<gene>
    <name evidence="3" type="ORF">DL546_002330</name>
</gene>
<evidence type="ECO:0000256" key="2">
    <source>
        <dbReference type="SAM" id="MobiDB-lite"/>
    </source>
</evidence>
<name>A0A420XYP8_9PEZI</name>
<dbReference type="AlphaFoldDB" id="A0A420XYP8"/>
<feature type="compositionally biased region" description="Low complexity" evidence="2">
    <location>
        <begin position="583"/>
        <end position="621"/>
    </location>
</feature>
<organism evidence="3 4">
    <name type="scientific">Coniochaeta pulveracea</name>
    <dbReference type="NCBI Taxonomy" id="177199"/>
    <lineage>
        <taxon>Eukaryota</taxon>
        <taxon>Fungi</taxon>
        <taxon>Dikarya</taxon>
        <taxon>Ascomycota</taxon>
        <taxon>Pezizomycotina</taxon>
        <taxon>Sordariomycetes</taxon>
        <taxon>Sordariomycetidae</taxon>
        <taxon>Coniochaetales</taxon>
        <taxon>Coniochaetaceae</taxon>
        <taxon>Coniochaeta</taxon>
    </lineage>
</organism>
<feature type="region of interest" description="Disordered" evidence="2">
    <location>
        <begin position="558"/>
        <end position="630"/>
    </location>
</feature>